<dbReference type="EMBL" id="JBHSFE010000011">
    <property type="protein sequence ID" value="MFC4608810.1"/>
    <property type="molecule type" value="Genomic_DNA"/>
</dbReference>
<dbReference type="RefSeq" id="WP_381194826.1">
    <property type="nucleotide sequence ID" value="NZ_JBHSFE010000011.1"/>
</dbReference>
<gene>
    <name evidence="5" type="ORF">ACFO9E_13420</name>
</gene>
<dbReference type="EC" id="3.5.1.28" evidence="5"/>
<accession>A0ABV9G6V0</accession>
<dbReference type="InterPro" id="IPR036505">
    <property type="entry name" value="Amidase/PGRP_sf"/>
</dbReference>
<feature type="region of interest" description="Disordered" evidence="2">
    <location>
        <begin position="118"/>
        <end position="138"/>
    </location>
</feature>
<evidence type="ECO:0000259" key="4">
    <source>
        <dbReference type="SMART" id="SM00701"/>
    </source>
</evidence>
<feature type="domain" description="Peptidoglycan recognition protein family" evidence="4">
    <location>
        <begin position="279"/>
        <end position="427"/>
    </location>
</feature>
<feature type="chain" id="PRO_5047539586" evidence="3">
    <location>
        <begin position="30"/>
        <end position="475"/>
    </location>
</feature>
<sequence>MRGFLATSVGVVCSAALILPLSQPSGAIAAPPRVPDLPGSTQSLPLAPTGEGASDRSLGAATEQGVTKLDVRPFSLVGVVWDDVKAELHGTVQVRTRAVGSGDWSGWQDVETHNHEHGADLDSAESTSGKVRGSTAPLWVGASDGVEARVRPETAGQAPLPEGLRLELVDPGEGPASEGAVSEGAGLEDPAAEGPASDGSASEDPAAEGPASEDPASEDPASDGAGLEDLAAEGVGRPAVYQPAPQGQNVLPELSRAETEAQLDPSVMAGAAPYIGPRPRIITRQGWGADESLREKTFVYTASVKAAFVHHSATGNNYTCSEAPSVLRSIYRYHVVSSGWRDFGYNFAIDKCGNIYEGRAGGVDKAVLGAHTLGFNTNSVGIAVLGTYSLSTPPAAAVTAVAKLTAWKLGLYGMNPLGKVVLTSGGSGKYAKGVRVSFNVISGHRDGFFTDCPGALLYSRLGTARNASAKYQGRA</sequence>
<feature type="region of interest" description="Disordered" evidence="2">
    <location>
        <begin position="154"/>
        <end position="226"/>
    </location>
</feature>
<name>A0ABV9G6V0_9ACTN</name>
<dbReference type="PANTHER" id="PTHR11022:SF41">
    <property type="entry name" value="PEPTIDOGLYCAN-RECOGNITION PROTEIN LC-RELATED"/>
    <property type="match status" value="1"/>
</dbReference>
<evidence type="ECO:0000313" key="5">
    <source>
        <dbReference type="EMBL" id="MFC4608810.1"/>
    </source>
</evidence>
<dbReference type="GO" id="GO:0008745">
    <property type="term" value="F:N-acetylmuramoyl-L-alanine amidase activity"/>
    <property type="evidence" value="ECO:0007669"/>
    <property type="project" value="UniProtKB-EC"/>
</dbReference>
<dbReference type="PANTHER" id="PTHR11022">
    <property type="entry name" value="PEPTIDOGLYCAN RECOGNITION PROTEIN"/>
    <property type="match status" value="1"/>
</dbReference>
<reference evidence="6" key="1">
    <citation type="journal article" date="2019" name="Int. J. Syst. Evol. Microbiol.">
        <title>The Global Catalogue of Microorganisms (GCM) 10K type strain sequencing project: providing services to taxonomists for standard genome sequencing and annotation.</title>
        <authorList>
            <consortium name="The Broad Institute Genomics Platform"/>
            <consortium name="The Broad Institute Genome Sequencing Center for Infectious Disease"/>
            <person name="Wu L."/>
            <person name="Ma J."/>
        </authorList>
    </citation>
    <scope>NUCLEOTIDE SEQUENCE [LARGE SCALE GENOMIC DNA]</scope>
    <source>
        <strain evidence="6">CGMCC 4.7139</strain>
    </source>
</reference>
<evidence type="ECO:0000256" key="2">
    <source>
        <dbReference type="SAM" id="MobiDB-lite"/>
    </source>
</evidence>
<dbReference type="CDD" id="cd06583">
    <property type="entry name" value="PGRP"/>
    <property type="match status" value="1"/>
</dbReference>
<keyword evidence="6" id="KW-1185">Reference proteome</keyword>
<proteinExistence type="inferred from homology"/>
<feature type="signal peptide" evidence="3">
    <location>
        <begin position="1"/>
        <end position="29"/>
    </location>
</feature>
<keyword evidence="5" id="KW-0378">Hydrolase</keyword>
<dbReference type="InterPro" id="IPR006619">
    <property type="entry name" value="PGRP_domain_met/bac"/>
</dbReference>
<evidence type="ECO:0000313" key="6">
    <source>
        <dbReference type="Proteomes" id="UP001595993"/>
    </source>
</evidence>
<protein>
    <submittedName>
        <fullName evidence="5">N-acetylmuramoyl-L-alanine amidase</fullName>
        <ecNumber evidence="5">3.5.1.28</ecNumber>
    </submittedName>
</protein>
<evidence type="ECO:0000256" key="1">
    <source>
        <dbReference type="ARBA" id="ARBA00007553"/>
    </source>
</evidence>
<dbReference type="Pfam" id="PF01510">
    <property type="entry name" value="Amidase_2"/>
    <property type="match status" value="1"/>
</dbReference>
<dbReference type="SUPFAM" id="SSF55846">
    <property type="entry name" value="N-acetylmuramoyl-L-alanine amidase-like"/>
    <property type="match status" value="1"/>
</dbReference>
<keyword evidence="3" id="KW-0732">Signal</keyword>
<evidence type="ECO:0000256" key="3">
    <source>
        <dbReference type="SAM" id="SignalP"/>
    </source>
</evidence>
<comment type="similarity">
    <text evidence="1">Belongs to the N-acetylmuramoyl-L-alanine amidase 2 family.</text>
</comment>
<dbReference type="SMART" id="SM00701">
    <property type="entry name" value="PGRP"/>
    <property type="match status" value="1"/>
</dbReference>
<feature type="region of interest" description="Disordered" evidence="2">
    <location>
        <begin position="30"/>
        <end position="60"/>
    </location>
</feature>
<comment type="caution">
    <text evidence="5">The sequence shown here is derived from an EMBL/GenBank/DDBJ whole genome shotgun (WGS) entry which is preliminary data.</text>
</comment>
<organism evidence="5 6">
    <name type="scientific">Streptomyces maoxianensis</name>
    <dbReference type="NCBI Taxonomy" id="1459942"/>
    <lineage>
        <taxon>Bacteria</taxon>
        <taxon>Bacillati</taxon>
        <taxon>Actinomycetota</taxon>
        <taxon>Actinomycetes</taxon>
        <taxon>Kitasatosporales</taxon>
        <taxon>Streptomycetaceae</taxon>
        <taxon>Streptomyces</taxon>
    </lineage>
</organism>
<dbReference type="Gene3D" id="3.40.80.10">
    <property type="entry name" value="Peptidoglycan recognition protein-like"/>
    <property type="match status" value="1"/>
</dbReference>
<dbReference type="InterPro" id="IPR002502">
    <property type="entry name" value="Amidase_domain"/>
</dbReference>
<dbReference type="Proteomes" id="UP001595993">
    <property type="component" value="Unassembled WGS sequence"/>
</dbReference>
<dbReference type="InterPro" id="IPR015510">
    <property type="entry name" value="PGRP"/>
</dbReference>